<evidence type="ECO:0000313" key="1">
    <source>
        <dbReference type="EMBL" id="WOH08170.1"/>
    </source>
</evidence>
<sequence>MKKKGQAPVTQLKHTQKYYIPFVARHYVWLCQLN</sequence>
<keyword evidence="2" id="KW-1185">Reference proteome</keyword>
<name>A0AAF0XI08_DAUCS</name>
<evidence type="ECO:0000313" key="2">
    <source>
        <dbReference type="Proteomes" id="UP000077755"/>
    </source>
</evidence>
<dbReference type="AlphaFoldDB" id="A0AAF0XI08"/>
<dbReference type="EMBL" id="CP093349">
    <property type="protein sequence ID" value="WOH08170.1"/>
    <property type="molecule type" value="Genomic_DNA"/>
</dbReference>
<reference evidence="1" key="1">
    <citation type="journal article" date="2016" name="Nat. Genet.">
        <title>A high-quality carrot genome assembly provides new insights into carotenoid accumulation and asterid genome evolution.</title>
        <authorList>
            <person name="Iorizzo M."/>
            <person name="Ellison S."/>
            <person name="Senalik D."/>
            <person name="Zeng P."/>
            <person name="Satapoomin P."/>
            <person name="Huang J."/>
            <person name="Bowman M."/>
            <person name="Iovene M."/>
            <person name="Sanseverino W."/>
            <person name="Cavagnaro P."/>
            <person name="Yildiz M."/>
            <person name="Macko-Podgorni A."/>
            <person name="Moranska E."/>
            <person name="Grzebelus E."/>
            <person name="Grzebelus D."/>
            <person name="Ashrafi H."/>
            <person name="Zheng Z."/>
            <person name="Cheng S."/>
            <person name="Spooner D."/>
            <person name="Van Deynze A."/>
            <person name="Simon P."/>
        </authorList>
    </citation>
    <scope>NUCLEOTIDE SEQUENCE</scope>
    <source>
        <tissue evidence="1">Leaf</tissue>
    </source>
</reference>
<organism evidence="1 2">
    <name type="scientific">Daucus carota subsp. sativus</name>
    <name type="common">Carrot</name>
    <dbReference type="NCBI Taxonomy" id="79200"/>
    <lineage>
        <taxon>Eukaryota</taxon>
        <taxon>Viridiplantae</taxon>
        <taxon>Streptophyta</taxon>
        <taxon>Embryophyta</taxon>
        <taxon>Tracheophyta</taxon>
        <taxon>Spermatophyta</taxon>
        <taxon>Magnoliopsida</taxon>
        <taxon>eudicotyledons</taxon>
        <taxon>Gunneridae</taxon>
        <taxon>Pentapetalae</taxon>
        <taxon>asterids</taxon>
        <taxon>campanulids</taxon>
        <taxon>Apiales</taxon>
        <taxon>Apiaceae</taxon>
        <taxon>Apioideae</taxon>
        <taxon>Scandiceae</taxon>
        <taxon>Daucinae</taxon>
        <taxon>Daucus</taxon>
        <taxon>Daucus sect. Daucus</taxon>
    </lineage>
</organism>
<reference evidence="1" key="2">
    <citation type="submission" date="2022-03" db="EMBL/GenBank/DDBJ databases">
        <title>Draft title - Genomic analysis of global carrot germplasm unveils the trajectory of domestication and the origin of high carotenoid orange carrot.</title>
        <authorList>
            <person name="Iorizzo M."/>
            <person name="Ellison S."/>
            <person name="Senalik D."/>
            <person name="Macko-Podgorni A."/>
            <person name="Grzebelus D."/>
            <person name="Bostan H."/>
            <person name="Rolling W."/>
            <person name="Curaba J."/>
            <person name="Simon P."/>
        </authorList>
    </citation>
    <scope>NUCLEOTIDE SEQUENCE</scope>
    <source>
        <tissue evidence="1">Leaf</tissue>
    </source>
</reference>
<proteinExistence type="predicted"/>
<dbReference type="Proteomes" id="UP000077755">
    <property type="component" value="Chromosome 7"/>
</dbReference>
<gene>
    <name evidence="1" type="ORF">DCAR_0727607</name>
</gene>
<accession>A0AAF0XI08</accession>
<protein>
    <submittedName>
        <fullName evidence="1">Uncharacterized protein</fullName>
    </submittedName>
</protein>